<dbReference type="InterPro" id="IPR004839">
    <property type="entry name" value="Aminotransferase_I/II_large"/>
</dbReference>
<gene>
    <name evidence="6" type="ORF">CUN48_00835</name>
</gene>
<evidence type="ECO:0000259" key="5">
    <source>
        <dbReference type="Pfam" id="PF00155"/>
    </source>
</evidence>
<dbReference type="InterPro" id="IPR015421">
    <property type="entry name" value="PyrdxlP-dep_Trfase_major"/>
</dbReference>
<evidence type="ECO:0000256" key="4">
    <source>
        <dbReference type="RuleBase" id="RU003693"/>
    </source>
</evidence>
<dbReference type="EMBL" id="PGTN01000003">
    <property type="protein sequence ID" value="PJF48935.1"/>
    <property type="molecule type" value="Genomic_DNA"/>
</dbReference>
<dbReference type="InterPro" id="IPR001917">
    <property type="entry name" value="Aminotrans_II_pyridoxalP_BS"/>
</dbReference>
<dbReference type="AlphaFoldDB" id="A0A2M8QGI4"/>
<proteinExistence type="inferred from homology"/>
<dbReference type="Pfam" id="PF00155">
    <property type="entry name" value="Aminotran_1_2"/>
    <property type="match status" value="1"/>
</dbReference>
<protein>
    <submittedName>
        <fullName evidence="6">8-amino-7-oxononanoate synthase</fullName>
    </submittedName>
</protein>
<dbReference type="Gene3D" id="3.90.1150.10">
    <property type="entry name" value="Aspartate Aminotransferase, domain 1"/>
    <property type="match status" value="1"/>
</dbReference>
<evidence type="ECO:0000313" key="7">
    <source>
        <dbReference type="Proteomes" id="UP000230790"/>
    </source>
</evidence>
<organism evidence="6 7">
    <name type="scientific">Candidatus Thermofonsia Clade 3 bacterium</name>
    <dbReference type="NCBI Taxonomy" id="2364212"/>
    <lineage>
        <taxon>Bacteria</taxon>
        <taxon>Bacillati</taxon>
        <taxon>Chloroflexota</taxon>
        <taxon>Candidatus Thermofontia</taxon>
        <taxon>Candidatus Thermofonsia Clade 3</taxon>
    </lineage>
</organism>
<dbReference type="PROSITE" id="PS00599">
    <property type="entry name" value="AA_TRANSFER_CLASS_2"/>
    <property type="match status" value="1"/>
</dbReference>
<dbReference type="GO" id="GO:0016740">
    <property type="term" value="F:transferase activity"/>
    <property type="evidence" value="ECO:0007669"/>
    <property type="project" value="UniProtKB-KW"/>
</dbReference>
<dbReference type="Proteomes" id="UP000230790">
    <property type="component" value="Unassembled WGS sequence"/>
</dbReference>
<comment type="similarity">
    <text evidence="4">Belongs to the class-II pyridoxal-phosphate-dependent aminotransferase family.</text>
</comment>
<reference evidence="6 7" key="1">
    <citation type="submission" date="2017-11" db="EMBL/GenBank/DDBJ databases">
        <title>Evolution of Phototrophy in the Chloroflexi Phylum Driven by Horizontal Gene Transfer.</title>
        <authorList>
            <person name="Ward L.M."/>
            <person name="Hemp J."/>
            <person name="Shih P.M."/>
            <person name="Mcglynn S.E."/>
            <person name="Fischer W."/>
        </authorList>
    </citation>
    <scope>NUCLEOTIDE SEQUENCE [LARGE SCALE GENOMIC DNA]</scope>
    <source>
        <strain evidence="6">JP3_7</strain>
    </source>
</reference>
<evidence type="ECO:0000256" key="3">
    <source>
        <dbReference type="ARBA" id="ARBA00022898"/>
    </source>
</evidence>
<dbReference type="GO" id="GO:0030170">
    <property type="term" value="F:pyridoxal phosphate binding"/>
    <property type="evidence" value="ECO:0007669"/>
    <property type="project" value="InterPro"/>
</dbReference>
<dbReference type="Gene3D" id="3.40.640.10">
    <property type="entry name" value="Type I PLP-dependent aspartate aminotransferase-like (Major domain)"/>
    <property type="match status" value="1"/>
</dbReference>
<dbReference type="PANTHER" id="PTHR13693:SF3">
    <property type="entry name" value="LD36009P"/>
    <property type="match status" value="1"/>
</dbReference>
<evidence type="ECO:0000313" key="6">
    <source>
        <dbReference type="EMBL" id="PJF48935.1"/>
    </source>
</evidence>
<dbReference type="SUPFAM" id="SSF53383">
    <property type="entry name" value="PLP-dependent transferases"/>
    <property type="match status" value="1"/>
</dbReference>
<dbReference type="InterPro" id="IPR050087">
    <property type="entry name" value="AON_synthase_class-II"/>
</dbReference>
<sequence>MADLFDKISKDPVLAAARMGREQGIYPYFKPLSETEGTEVCIGDHRLIMIGSNNYLGLTTHPRVRRAAMEAIERYGTSCTGSRFLNGTLELHKELERRLAKFLGKEAALIFGTGYQANLGAITALMDKKDIVIGDREIHASLMDAIKMAGCQFKRFKHNDLEDLARVLEECGDAPKLIVVDGVYSMGGDLAPLPEIIPLAKRYGARLFVDDAHGLGVMGEGGRGTHFHFDCVDEVDVIMGTFSKSFASLGGVVAGDRDVIDYIQHHARSLIFSASMPPANVATVLACLDVIEEDPSYVERVHVQSAKARDGLRNLGYDCGQSVTPIVPVFIKNEMHTVFMWKALYDQGVYTNPVLPPAVPPSKSLLRTSYMATHTDAQIETVLEVFARVGQETGFLQPAGV</sequence>
<feature type="domain" description="Aminotransferase class I/classII large" evidence="5">
    <location>
        <begin position="48"/>
        <end position="385"/>
    </location>
</feature>
<evidence type="ECO:0000256" key="1">
    <source>
        <dbReference type="ARBA" id="ARBA00001933"/>
    </source>
</evidence>
<name>A0A2M8QGI4_9CHLR</name>
<keyword evidence="3 4" id="KW-0663">Pyridoxal phosphate</keyword>
<dbReference type="InterPro" id="IPR015422">
    <property type="entry name" value="PyrdxlP-dep_Trfase_small"/>
</dbReference>
<evidence type="ECO:0000256" key="2">
    <source>
        <dbReference type="ARBA" id="ARBA00022679"/>
    </source>
</evidence>
<dbReference type="InterPro" id="IPR015424">
    <property type="entry name" value="PyrdxlP-dep_Trfase"/>
</dbReference>
<comment type="cofactor">
    <cofactor evidence="1 4">
        <name>pyridoxal 5'-phosphate</name>
        <dbReference type="ChEBI" id="CHEBI:597326"/>
    </cofactor>
</comment>
<keyword evidence="2" id="KW-0808">Transferase</keyword>
<accession>A0A2M8QGI4</accession>
<comment type="caution">
    <text evidence="6">The sequence shown here is derived from an EMBL/GenBank/DDBJ whole genome shotgun (WGS) entry which is preliminary data.</text>
</comment>
<dbReference type="CDD" id="cd06454">
    <property type="entry name" value="KBL_like"/>
    <property type="match status" value="1"/>
</dbReference>
<dbReference type="PANTHER" id="PTHR13693">
    <property type="entry name" value="CLASS II AMINOTRANSFERASE/8-AMINO-7-OXONONANOATE SYNTHASE"/>
    <property type="match status" value="1"/>
</dbReference>